<dbReference type="AlphaFoldDB" id="A0A8J5V5S2"/>
<dbReference type="GO" id="GO:0005737">
    <property type="term" value="C:cytoplasm"/>
    <property type="evidence" value="ECO:0007669"/>
    <property type="project" value="UniProtKB-ARBA"/>
</dbReference>
<proteinExistence type="inferred from homology"/>
<evidence type="ECO:0000256" key="3">
    <source>
        <dbReference type="ARBA" id="ARBA00022478"/>
    </source>
</evidence>
<evidence type="ECO:0000256" key="2">
    <source>
        <dbReference type="ARBA" id="ARBA00011038"/>
    </source>
</evidence>
<gene>
    <name evidence="7" type="ORF">J8A68_000224</name>
</gene>
<keyword evidence="5 6" id="KW-0539">Nucleus</keyword>
<accession>A0A8J5V5S2</accession>
<dbReference type="FunFam" id="1.10.10.10:FF:000116">
    <property type="entry name" value="DNA-directed RNA polymerase III subunit RPC6"/>
    <property type="match status" value="1"/>
</dbReference>
<comment type="caution">
    <text evidence="7">The sequence shown here is derived from an EMBL/GenBank/DDBJ whole genome shotgun (WGS) entry which is preliminary data.</text>
</comment>
<dbReference type="RefSeq" id="XP_049266461.1">
    <property type="nucleotide sequence ID" value="XM_049405997.1"/>
</dbReference>
<dbReference type="OrthoDB" id="613763at2759"/>
<dbReference type="InterPro" id="IPR016049">
    <property type="entry name" value="RNA_pol_Rpc34-like"/>
</dbReference>
<dbReference type="EMBL" id="JAGSYN010000029">
    <property type="protein sequence ID" value="KAG7666229.1"/>
    <property type="molecule type" value="Genomic_DNA"/>
</dbReference>
<keyword evidence="4 6" id="KW-0804">Transcription</keyword>
<dbReference type="InterPro" id="IPR007832">
    <property type="entry name" value="RNA_pol_Rpc34"/>
</dbReference>
<dbReference type="PANTHER" id="PTHR12780">
    <property type="entry name" value="RNA POLYMERASE III DNA DIRECTED , 39KD SUBUNIT-RELATED"/>
    <property type="match status" value="1"/>
</dbReference>
<evidence type="ECO:0000313" key="7">
    <source>
        <dbReference type="EMBL" id="KAG7666229.1"/>
    </source>
</evidence>
<evidence type="ECO:0000256" key="5">
    <source>
        <dbReference type="ARBA" id="ARBA00023242"/>
    </source>
</evidence>
<dbReference type="Pfam" id="PF05158">
    <property type="entry name" value="RNA_pol_Rpc34"/>
    <property type="match status" value="1"/>
</dbReference>
<evidence type="ECO:0000256" key="4">
    <source>
        <dbReference type="ARBA" id="ARBA00023163"/>
    </source>
</evidence>
<evidence type="ECO:0000256" key="1">
    <source>
        <dbReference type="ARBA" id="ARBA00004123"/>
    </source>
</evidence>
<organism evidence="7 8">
    <name type="scientific">[Candida] subhashii</name>
    <dbReference type="NCBI Taxonomy" id="561895"/>
    <lineage>
        <taxon>Eukaryota</taxon>
        <taxon>Fungi</taxon>
        <taxon>Dikarya</taxon>
        <taxon>Ascomycota</taxon>
        <taxon>Saccharomycotina</taxon>
        <taxon>Pichiomycetes</taxon>
        <taxon>Debaryomycetaceae</taxon>
        <taxon>Spathaspora</taxon>
    </lineage>
</organism>
<dbReference type="GeneID" id="73467025"/>
<dbReference type="Proteomes" id="UP000694255">
    <property type="component" value="Unassembled WGS sequence"/>
</dbReference>
<dbReference type="GO" id="GO:0006383">
    <property type="term" value="P:transcription by RNA polymerase III"/>
    <property type="evidence" value="ECO:0007669"/>
    <property type="project" value="InterPro"/>
</dbReference>
<dbReference type="GO" id="GO:0005666">
    <property type="term" value="C:RNA polymerase III complex"/>
    <property type="evidence" value="ECO:0007669"/>
    <property type="project" value="InterPro"/>
</dbReference>
<evidence type="ECO:0000256" key="6">
    <source>
        <dbReference type="PIRNR" id="PIRNR028763"/>
    </source>
</evidence>
<comment type="subcellular location">
    <subcellularLocation>
        <location evidence="1 6">Nucleus</location>
    </subcellularLocation>
</comment>
<sequence>MSSLSEKARLLHSKMQEAPPSTLFNQQQLSDLIHTSNPAELLNVAQELVNGKLVKLSKQGDELIFQAVSIQEAHKITQMSDDEAMIYSHIEASGREGIWTKTIKAKTNLHQHIVVRCLKSLENQRYIKSIKSVKHPTRKIYMLYNLQPSIEVTGGPWFTDSELDTEFIDSLLTVIWRFVASKTFPGAFQPPSNNMNPVQASYPANHTGFIHLDSIMEFITANKITNIELGLNDIRALCDVLVFDDKLELVNHTTDTYKATWQSVLEAGFGRAYEEEQQGEEDGKKLISDSLRQSIKDQSFSIFDHYQTIEDTENTEDLVYYDAWIKQ</sequence>
<comment type="function">
    <text evidence="6">DNA-dependent RNA polymerase catalyzes the transcription of DNA into RNA using the four ribonucleoside triphosphates as substrates. Specific peripheric component of RNA polymerase III which synthesizes small RNAs, such as 5S rRNA and tRNAs.</text>
</comment>
<name>A0A8J5V5S2_9ASCO</name>
<evidence type="ECO:0000313" key="8">
    <source>
        <dbReference type="Proteomes" id="UP000694255"/>
    </source>
</evidence>
<comment type="similarity">
    <text evidence="2 6">Belongs to the eukaryotic RPC34/RPC39 RNA polymerase subunit family.</text>
</comment>
<dbReference type="GO" id="GO:0005654">
    <property type="term" value="C:nucleoplasm"/>
    <property type="evidence" value="ECO:0007669"/>
    <property type="project" value="UniProtKB-ARBA"/>
</dbReference>
<dbReference type="PIRSF" id="PIRSF028763">
    <property type="entry name" value="RNA_pol_Rpc34"/>
    <property type="match status" value="1"/>
</dbReference>
<reference evidence="7 8" key="1">
    <citation type="journal article" date="2021" name="DNA Res.">
        <title>Genome analysis of Candida subhashii reveals its hybrid nature and dual mitochondrial genome conformations.</title>
        <authorList>
            <person name="Mixao V."/>
            <person name="Hegedusova E."/>
            <person name="Saus E."/>
            <person name="Pryszcz L.P."/>
            <person name="Cillingova A."/>
            <person name="Nosek J."/>
            <person name="Gabaldon T."/>
        </authorList>
    </citation>
    <scope>NUCLEOTIDE SEQUENCE [LARGE SCALE GENOMIC DNA]</scope>
    <source>
        <strain evidence="7 8">CBS 10753</strain>
    </source>
</reference>
<keyword evidence="3 6" id="KW-0240">DNA-directed RNA polymerase</keyword>
<protein>
    <recommendedName>
        <fullName evidence="6">DNA-directed RNA polymerase III subunit RPC6</fullName>
        <shortName evidence="6">RNA polymerase III subunit C6</shortName>
    </recommendedName>
</protein>
<keyword evidence="8" id="KW-1185">Reference proteome</keyword>